<evidence type="ECO:0000256" key="2">
    <source>
        <dbReference type="ARBA" id="ARBA00023002"/>
    </source>
</evidence>
<name>A0ABW3FAL5_9HYPH</name>
<dbReference type="Gene3D" id="3.40.50.720">
    <property type="entry name" value="NAD(P)-binding Rossmann-like Domain"/>
    <property type="match status" value="1"/>
</dbReference>
<organism evidence="5 6">
    <name type="scientific">Pseudahrensia aquimaris</name>
    <dbReference type="NCBI Taxonomy" id="744461"/>
    <lineage>
        <taxon>Bacteria</taxon>
        <taxon>Pseudomonadati</taxon>
        <taxon>Pseudomonadota</taxon>
        <taxon>Alphaproteobacteria</taxon>
        <taxon>Hyphomicrobiales</taxon>
        <taxon>Ahrensiaceae</taxon>
        <taxon>Pseudahrensia</taxon>
    </lineage>
</organism>
<protein>
    <submittedName>
        <fullName evidence="5">3-hydroxybutyryl-CoA dehydrogenase</fullName>
        <ecNumber evidence="5">1.1.1.157</ecNumber>
    </submittedName>
</protein>
<dbReference type="InterPro" id="IPR022694">
    <property type="entry name" value="3-OHacyl-CoA_DH"/>
</dbReference>
<dbReference type="Proteomes" id="UP001597101">
    <property type="component" value="Unassembled WGS sequence"/>
</dbReference>
<proteinExistence type="inferred from homology"/>
<dbReference type="EMBL" id="JBHTJV010000002">
    <property type="protein sequence ID" value="MFD0914929.1"/>
    <property type="molecule type" value="Genomic_DNA"/>
</dbReference>
<dbReference type="InterPro" id="IPR006176">
    <property type="entry name" value="3-OHacyl-CoA_DH_NAD-bd"/>
</dbReference>
<evidence type="ECO:0000313" key="6">
    <source>
        <dbReference type="Proteomes" id="UP001597101"/>
    </source>
</evidence>
<evidence type="ECO:0000259" key="4">
    <source>
        <dbReference type="Pfam" id="PF02737"/>
    </source>
</evidence>
<dbReference type="GO" id="GO:0008691">
    <property type="term" value="F:3-hydroxybutyryl-CoA dehydrogenase activity"/>
    <property type="evidence" value="ECO:0007669"/>
    <property type="project" value="UniProtKB-EC"/>
</dbReference>
<dbReference type="InterPro" id="IPR036291">
    <property type="entry name" value="NAD(P)-bd_dom_sf"/>
</dbReference>
<dbReference type="InterPro" id="IPR006108">
    <property type="entry name" value="3HC_DH_C"/>
</dbReference>
<dbReference type="InterPro" id="IPR006180">
    <property type="entry name" value="3-OHacyl-CoA_DH_CS"/>
</dbReference>
<dbReference type="SUPFAM" id="SSF51735">
    <property type="entry name" value="NAD(P)-binding Rossmann-fold domains"/>
    <property type="match status" value="1"/>
</dbReference>
<evidence type="ECO:0000256" key="1">
    <source>
        <dbReference type="ARBA" id="ARBA00009463"/>
    </source>
</evidence>
<reference evidence="6" key="1">
    <citation type="journal article" date="2019" name="Int. J. Syst. Evol. Microbiol.">
        <title>The Global Catalogue of Microorganisms (GCM) 10K type strain sequencing project: providing services to taxonomists for standard genome sequencing and annotation.</title>
        <authorList>
            <consortium name="The Broad Institute Genomics Platform"/>
            <consortium name="The Broad Institute Genome Sequencing Center for Infectious Disease"/>
            <person name="Wu L."/>
            <person name="Ma J."/>
        </authorList>
    </citation>
    <scope>NUCLEOTIDE SEQUENCE [LARGE SCALE GENOMIC DNA]</scope>
    <source>
        <strain evidence="6">CCUG 60023</strain>
    </source>
</reference>
<keyword evidence="6" id="KW-1185">Reference proteome</keyword>
<dbReference type="NCBIfam" id="NF005715">
    <property type="entry name" value="PRK07530.1"/>
    <property type="match status" value="1"/>
</dbReference>
<evidence type="ECO:0000313" key="5">
    <source>
        <dbReference type="EMBL" id="MFD0914929.1"/>
    </source>
</evidence>
<dbReference type="EC" id="1.1.1.157" evidence="5"/>
<dbReference type="Pfam" id="PF00725">
    <property type="entry name" value="3HCDH"/>
    <property type="match status" value="1"/>
</dbReference>
<dbReference type="PIRSF" id="PIRSF000105">
    <property type="entry name" value="HCDH"/>
    <property type="match status" value="1"/>
</dbReference>
<dbReference type="SUPFAM" id="SSF48179">
    <property type="entry name" value="6-phosphogluconate dehydrogenase C-terminal domain-like"/>
    <property type="match status" value="1"/>
</dbReference>
<dbReference type="PANTHER" id="PTHR48075:SF5">
    <property type="entry name" value="3-HYDROXYBUTYRYL-COA DEHYDROGENASE"/>
    <property type="match status" value="1"/>
</dbReference>
<dbReference type="RefSeq" id="WP_377210783.1">
    <property type="nucleotide sequence ID" value="NZ_JBHTJV010000002.1"/>
</dbReference>
<keyword evidence="2 5" id="KW-0560">Oxidoreductase</keyword>
<dbReference type="Gene3D" id="1.10.1040.10">
    <property type="entry name" value="N-(1-d-carboxylethyl)-l-norvaline Dehydrogenase, domain 2"/>
    <property type="match status" value="1"/>
</dbReference>
<gene>
    <name evidence="5" type="ORF">ACFQ14_00750</name>
</gene>
<feature type="domain" description="3-hydroxyacyl-CoA dehydrogenase C-terminal" evidence="3">
    <location>
        <begin position="187"/>
        <end position="282"/>
    </location>
</feature>
<dbReference type="PANTHER" id="PTHR48075">
    <property type="entry name" value="3-HYDROXYACYL-COA DEHYDROGENASE FAMILY PROTEIN"/>
    <property type="match status" value="1"/>
</dbReference>
<comment type="caution">
    <text evidence="5">The sequence shown here is derived from an EMBL/GenBank/DDBJ whole genome shotgun (WGS) entry which is preliminary data.</text>
</comment>
<dbReference type="InterPro" id="IPR008927">
    <property type="entry name" value="6-PGluconate_DH-like_C_sf"/>
</dbReference>
<feature type="domain" description="3-hydroxyacyl-CoA dehydrogenase NAD binding" evidence="4">
    <location>
        <begin position="5"/>
        <end position="183"/>
    </location>
</feature>
<evidence type="ECO:0000259" key="3">
    <source>
        <dbReference type="Pfam" id="PF00725"/>
    </source>
</evidence>
<dbReference type="InterPro" id="IPR013328">
    <property type="entry name" value="6PGD_dom2"/>
</dbReference>
<dbReference type="PROSITE" id="PS00067">
    <property type="entry name" value="3HCDH"/>
    <property type="match status" value="1"/>
</dbReference>
<dbReference type="NCBIfam" id="NF004474">
    <property type="entry name" value="PRK05808.1"/>
    <property type="match status" value="1"/>
</dbReference>
<accession>A0ABW3FAL5</accession>
<comment type="similarity">
    <text evidence="1">Belongs to the 3-hydroxyacyl-CoA dehydrogenase family.</text>
</comment>
<sequence length="291" mass="31441">MTLNKIAIIGAGQMGSGIAHVCALAGMDVLLYDIEKSRIESGLATIAGNLARQVSSEKITEDDRAAALKRISAAETLEALGDADLVIEAATENEAVKKEILKQLCPVMRKDAILATNTSSISITRLATITDRPEKFIGIHFMNPVPVMQLVELVRGIATDADTFNAAQEFCDRLGKETAVSEDFPAFIVNRILIPMINEAIYTLYEGVGSVAAIDKAMKLGANHPMGPLQLADFIGLDTCLAIMQVLHEGLSDTKYRPCPLLVKYVEAGWLGRKTGKGFYDYSGEEPVPTR</sequence>
<dbReference type="Pfam" id="PF02737">
    <property type="entry name" value="3HCDH_N"/>
    <property type="match status" value="1"/>
</dbReference>